<organism evidence="1 2">
    <name type="scientific">Serratia rubidaea</name>
    <name type="common">Serratia marinorubra</name>
    <dbReference type="NCBI Taxonomy" id="61652"/>
    <lineage>
        <taxon>Bacteria</taxon>
        <taxon>Pseudomonadati</taxon>
        <taxon>Pseudomonadota</taxon>
        <taxon>Gammaproteobacteria</taxon>
        <taxon>Enterobacterales</taxon>
        <taxon>Yersiniaceae</taxon>
        <taxon>Serratia</taxon>
    </lineage>
</organism>
<sequence>MGYTFWFDTFDTRAIIEPHKFYVLQARQRLLSQFNDISREADEAEQAHYKMLGQYFDPERDDPADSAEAAFNEGISHYLALHEMHNTITLALTAGMFHQFDKALREKMVREFRHWQPAAIDGLIWNVEFPLLIDLLEWAGVQIKAKPFYVKLDACQLLVNVYKHGKGRSHRDLVSKYPEYYPSAYPKLRGRIGPRPDELKVSEAQFVEIADAITNFWQNFPEFANESDKGIEPQWFASKLKRFTRL</sequence>
<proteinExistence type="predicted"/>
<keyword evidence="2" id="KW-1185">Reference proteome</keyword>
<dbReference type="RefSeq" id="WP_197664849.1">
    <property type="nucleotide sequence ID" value="NZ_JADULK010000017.1"/>
</dbReference>
<gene>
    <name evidence="1" type="ORF">I5U13_22250</name>
</gene>
<name>A0ABS0MJ38_SERRU</name>
<comment type="caution">
    <text evidence="1">The sequence shown here is derived from an EMBL/GenBank/DDBJ whole genome shotgun (WGS) entry which is preliminary data.</text>
</comment>
<evidence type="ECO:0000313" key="2">
    <source>
        <dbReference type="Proteomes" id="UP000624159"/>
    </source>
</evidence>
<dbReference type="Proteomes" id="UP000624159">
    <property type="component" value="Unassembled WGS sequence"/>
</dbReference>
<accession>A0ABS0MJ38</accession>
<protein>
    <submittedName>
        <fullName evidence="1">Uncharacterized protein</fullName>
    </submittedName>
</protein>
<evidence type="ECO:0000313" key="1">
    <source>
        <dbReference type="EMBL" id="MBH1932383.1"/>
    </source>
</evidence>
<dbReference type="EMBL" id="JADULK010000017">
    <property type="protein sequence ID" value="MBH1932383.1"/>
    <property type="molecule type" value="Genomic_DNA"/>
</dbReference>
<reference evidence="1 2" key="1">
    <citation type="submission" date="2020-11" db="EMBL/GenBank/DDBJ databases">
        <title>Enhanced detection system for hospital associated transmission using whole genome sequencing surveillance.</title>
        <authorList>
            <person name="Harrison L.H."/>
            <person name="Van Tyne D."/>
            <person name="Marsh J.W."/>
            <person name="Griffith M.P."/>
            <person name="Snyder D.J."/>
            <person name="Cooper V.S."/>
            <person name="Mustapha M."/>
        </authorList>
    </citation>
    <scope>NUCLEOTIDE SEQUENCE [LARGE SCALE GENOMIC DNA]</scope>
    <source>
        <strain evidence="1 2">SER00230</strain>
    </source>
</reference>